<dbReference type="GeneID" id="91105027"/>
<keyword evidence="2" id="KW-1185">Reference proteome</keyword>
<evidence type="ECO:0000313" key="1">
    <source>
        <dbReference type="EMBL" id="WWD08115.1"/>
    </source>
</evidence>
<name>A0AAX4KRB7_9TREE</name>
<dbReference type="RefSeq" id="XP_066086082.1">
    <property type="nucleotide sequence ID" value="XM_066229985.1"/>
</dbReference>
<dbReference type="AlphaFoldDB" id="A0AAX4KRB7"/>
<gene>
    <name evidence="1" type="ORF">V865_006226</name>
</gene>
<evidence type="ECO:0000313" key="2">
    <source>
        <dbReference type="Proteomes" id="UP001358614"/>
    </source>
</evidence>
<sequence length="149" mass="16850">MPAYPTYTHQRGSFSSSVIPDEDLAATISPEDVPDYLQHSIGMPPLEHVTDNMVEIPPETEWTTMYYNISKKDGTFSYRVIGNGNCDNNRGSNQDISYRCAKRFGQLVNEQINTFRSFHGTPSVHATCISRADTRGIFEHNKSEARTRD</sequence>
<dbReference type="KEGG" id="ker:91105027"/>
<dbReference type="EMBL" id="CP144089">
    <property type="protein sequence ID" value="WWD08115.1"/>
    <property type="molecule type" value="Genomic_DNA"/>
</dbReference>
<proteinExistence type="predicted"/>
<reference evidence="1 2" key="1">
    <citation type="submission" date="2024-01" db="EMBL/GenBank/DDBJ databases">
        <title>Comparative genomics of Cryptococcus and Kwoniella reveals pathogenesis evolution and contrasting modes of karyotype evolution via chromosome fusion or intercentromeric recombination.</title>
        <authorList>
            <person name="Coelho M.A."/>
            <person name="David-Palma M."/>
            <person name="Shea T."/>
            <person name="Bowers K."/>
            <person name="McGinley-Smith S."/>
            <person name="Mohammad A.W."/>
            <person name="Gnirke A."/>
            <person name="Yurkov A.M."/>
            <person name="Nowrousian M."/>
            <person name="Sun S."/>
            <person name="Cuomo C.A."/>
            <person name="Heitman J."/>
        </authorList>
    </citation>
    <scope>NUCLEOTIDE SEQUENCE [LARGE SCALE GENOMIC DNA]</scope>
    <source>
        <strain evidence="1 2">PYCC6329</strain>
    </source>
</reference>
<accession>A0AAX4KRB7</accession>
<dbReference type="Proteomes" id="UP001358614">
    <property type="component" value="Chromosome 1"/>
</dbReference>
<organism evidence="1 2">
    <name type="scientific">Kwoniella europaea PYCC6329</name>
    <dbReference type="NCBI Taxonomy" id="1423913"/>
    <lineage>
        <taxon>Eukaryota</taxon>
        <taxon>Fungi</taxon>
        <taxon>Dikarya</taxon>
        <taxon>Basidiomycota</taxon>
        <taxon>Agaricomycotina</taxon>
        <taxon>Tremellomycetes</taxon>
        <taxon>Tremellales</taxon>
        <taxon>Cryptococcaceae</taxon>
        <taxon>Kwoniella</taxon>
    </lineage>
</organism>
<protein>
    <submittedName>
        <fullName evidence="1">Uncharacterized protein</fullName>
    </submittedName>
</protein>